<evidence type="ECO:0000313" key="9">
    <source>
        <dbReference type="Proteomes" id="UP001474421"/>
    </source>
</evidence>
<keyword evidence="3" id="KW-0805">Transcription regulation</keyword>
<evidence type="ECO:0000313" key="8">
    <source>
        <dbReference type="EMBL" id="KAK9400162.1"/>
    </source>
</evidence>
<comment type="subcellular location">
    <subcellularLocation>
        <location evidence="1">Nucleus</location>
    </subcellularLocation>
</comment>
<dbReference type="Proteomes" id="UP001474421">
    <property type="component" value="Unassembled WGS sequence"/>
</dbReference>
<evidence type="ECO:0000256" key="5">
    <source>
        <dbReference type="ARBA" id="ARBA00023163"/>
    </source>
</evidence>
<comment type="caution">
    <text evidence="8">The sequence shown here is derived from an EMBL/GenBank/DDBJ whole genome shotgun (WGS) entry which is preliminary data.</text>
</comment>
<proteinExistence type="predicted"/>
<keyword evidence="4" id="KW-0238">DNA-binding</keyword>
<dbReference type="AlphaFoldDB" id="A0AAW1BEC0"/>
<keyword evidence="5" id="KW-0804">Transcription</keyword>
<dbReference type="GO" id="GO:0005634">
    <property type="term" value="C:nucleus"/>
    <property type="evidence" value="ECO:0007669"/>
    <property type="project" value="UniProtKB-SubCell"/>
</dbReference>
<dbReference type="PANTHER" id="PTHR45789:SF3">
    <property type="entry name" value="TRANSCRIPTION FACTOR SOX-5"/>
    <property type="match status" value="1"/>
</dbReference>
<evidence type="ECO:0000256" key="1">
    <source>
        <dbReference type="ARBA" id="ARBA00004123"/>
    </source>
</evidence>
<dbReference type="PANTHER" id="PTHR45789">
    <property type="entry name" value="FI18025P1"/>
    <property type="match status" value="1"/>
</dbReference>
<keyword evidence="9" id="KW-1185">Reference proteome</keyword>
<protein>
    <submittedName>
        <fullName evidence="8">HMG box domain-containing protein</fullName>
    </submittedName>
</protein>
<evidence type="ECO:0000256" key="6">
    <source>
        <dbReference type="ARBA" id="ARBA00023242"/>
    </source>
</evidence>
<keyword evidence="2" id="KW-0221">Differentiation</keyword>
<evidence type="ECO:0000256" key="3">
    <source>
        <dbReference type="ARBA" id="ARBA00023015"/>
    </source>
</evidence>
<gene>
    <name evidence="8" type="ORF">NXF25_013181</name>
</gene>
<organism evidence="8 9">
    <name type="scientific">Crotalus adamanteus</name>
    <name type="common">Eastern diamondback rattlesnake</name>
    <dbReference type="NCBI Taxonomy" id="8729"/>
    <lineage>
        <taxon>Eukaryota</taxon>
        <taxon>Metazoa</taxon>
        <taxon>Chordata</taxon>
        <taxon>Craniata</taxon>
        <taxon>Vertebrata</taxon>
        <taxon>Euteleostomi</taxon>
        <taxon>Lepidosauria</taxon>
        <taxon>Squamata</taxon>
        <taxon>Bifurcata</taxon>
        <taxon>Unidentata</taxon>
        <taxon>Episquamata</taxon>
        <taxon>Toxicofera</taxon>
        <taxon>Serpentes</taxon>
        <taxon>Colubroidea</taxon>
        <taxon>Viperidae</taxon>
        <taxon>Crotalinae</taxon>
        <taxon>Crotalus</taxon>
    </lineage>
</organism>
<evidence type="ECO:0000256" key="2">
    <source>
        <dbReference type="ARBA" id="ARBA00022782"/>
    </source>
</evidence>
<evidence type="ECO:0000256" key="4">
    <source>
        <dbReference type="ARBA" id="ARBA00023125"/>
    </source>
</evidence>
<evidence type="ECO:0000256" key="7">
    <source>
        <dbReference type="SAM" id="MobiDB-lite"/>
    </source>
</evidence>
<keyword evidence="6" id="KW-0539">Nucleus</keyword>
<dbReference type="GO" id="GO:0000981">
    <property type="term" value="F:DNA-binding transcription factor activity, RNA polymerase II-specific"/>
    <property type="evidence" value="ECO:0007669"/>
    <property type="project" value="TreeGrafter"/>
</dbReference>
<dbReference type="GO" id="GO:0045165">
    <property type="term" value="P:cell fate commitment"/>
    <property type="evidence" value="ECO:0007669"/>
    <property type="project" value="TreeGrafter"/>
</dbReference>
<feature type="compositionally biased region" description="Acidic residues" evidence="7">
    <location>
        <begin position="96"/>
        <end position="114"/>
    </location>
</feature>
<reference evidence="8 9" key="1">
    <citation type="journal article" date="2024" name="Proc. Natl. Acad. Sci. U.S.A.">
        <title>The genetic regulatory architecture and epigenomic basis for age-related changes in rattlesnake venom.</title>
        <authorList>
            <person name="Hogan M.P."/>
            <person name="Holding M.L."/>
            <person name="Nystrom G.S."/>
            <person name="Colston T.J."/>
            <person name="Bartlett D.A."/>
            <person name="Mason A.J."/>
            <person name="Ellsworth S.A."/>
            <person name="Rautsaw R.M."/>
            <person name="Lawrence K.C."/>
            <person name="Strickland J.L."/>
            <person name="He B."/>
            <person name="Fraser P."/>
            <person name="Margres M.J."/>
            <person name="Gilbert D.M."/>
            <person name="Gibbs H.L."/>
            <person name="Parkinson C.L."/>
            <person name="Rokyta D.R."/>
        </authorList>
    </citation>
    <scope>NUCLEOTIDE SEQUENCE [LARGE SCALE GENOMIC DNA]</scope>
    <source>
        <strain evidence="8">DRR0105</strain>
    </source>
</reference>
<feature type="region of interest" description="Disordered" evidence="7">
    <location>
        <begin position="96"/>
        <end position="142"/>
    </location>
</feature>
<name>A0AAW1BEC0_CROAD</name>
<sequence length="161" mass="17393">MIPVFPPDQRTLAAAAQQGFLLPPGFSYKTGCSDPYPVQLIPTTMAAAAAATPGLGPLQLQVYTPTHVTNAEWPWQKGTMLRTTGLANEVVVMLLEEEKEQEEEEEEEQEEEEGGGGGRERGRRRRGGGRGGKGEGEGGKEILPFLSFPCFCVSPGIFVRS</sequence>
<dbReference type="GO" id="GO:0000978">
    <property type="term" value="F:RNA polymerase II cis-regulatory region sequence-specific DNA binding"/>
    <property type="evidence" value="ECO:0007669"/>
    <property type="project" value="TreeGrafter"/>
</dbReference>
<dbReference type="GO" id="GO:0032332">
    <property type="term" value="P:positive regulation of chondrocyte differentiation"/>
    <property type="evidence" value="ECO:0007669"/>
    <property type="project" value="TreeGrafter"/>
</dbReference>
<accession>A0AAW1BEC0</accession>
<dbReference type="InterPro" id="IPR051356">
    <property type="entry name" value="SOX/SOX-like_TF"/>
</dbReference>
<dbReference type="EMBL" id="JAOTOJ010000006">
    <property type="protein sequence ID" value="KAK9400162.1"/>
    <property type="molecule type" value="Genomic_DNA"/>
</dbReference>